<feature type="transmembrane region" description="Helical" evidence="9">
    <location>
        <begin position="260"/>
        <end position="279"/>
    </location>
</feature>
<dbReference type="SMART" id="SM00387">
    <property type="entry name" value="HATPase_c"/>
    <property type="match status" value="1"/>
</dbReference>
<evidence type="ECO:0000256" key="9">
    <source>
        <dbReference type="SAM" id="Phobius"/>
    </source>
</evidence>
<dbReference type="PROSITE" id="PS50112">
    <property type="entry name" value="PAS"/>
    <property type="match status" value="1"/>
</dbReference>
<dbReference type="SMART" id="SM00086">
    <property type="entry name" value="PAC"/>
    <property type="match status" value="1"/>
</dbReference>
<dbReference type="EMBL" id="JAKLTN010000002">
    <property type="protein sequence ID" value="MCG2578258.1"/>
    <property type="molecule type" value="Genomic_DNA"/>
</dbReference>
<organism evidence="13 14">
    <name type="scientific">Dechloromonas hankyongensis</name>
    <dbReference type="NCBI Taxonomy" id="2908002"/>
    <lineage>
        <taxon>Bacteria</taxon>
        <taxon>Pseudomonadati</taxon>
        <taxon>Pseudomonadota</taxon>
        <taxon>Betaproteobacteria</taxon>
        <taxon>Rhodocyclales</taxon>
        <taxon>Azonexaceae</taxon>
        <taxon>Dechloromonas</taxon>
    </lineage>
</organism>
<dbReference type="InterPro" id="IPR004358">
    <property type="entry name" value="Sig_transdc_His_kin-like_C"/>
</dbReference>
<keyword evidence="6" id="KW-0418">Kinase</keyword>
<dbReference type="Gene3D" id="3.30.565.10">
    <property type="entry name" value="Histidine kinase-like ATPase, C-terminal domain"/>
    <property type="match status" value="1"/>
</dbReference>
<dbReference type="PROSITE" id="PS50109">
    <property type="entry name" value="HIS_KIN"/>
    <property type="match status" value="1"/>
</dbReference>
<comment type="catalytic activity">
    <reaction evidence="1">
        <text>ATP + protein L-histidine = ADP + protein N-phospho-L-histidine.</text>
        <dbReference type="EC" id="2.7.13.3"/>
    </reaction>
</comment>
<keyword evidence="9" id="KW-0472">Membrane</keyword>
<name>A0ABS9K537_9RHOO</name>
<evidence type="ECO:0000256" key="7">
    <source>
        <dbReference type="ARBA" id="ARBA00022840"/>
    </source>
</evidence>
<dbReference type="EC" id="2.7.13.3" evidence="2"/>
<keyword evidence="8" id="KW-0902">Two-component regulatory system</keyword>
<evidence type="ECO:0000256" key="3">
    <source>
        <dbReference type="ARBA" id="ARBA00022553"/>
    </source>
</evidence>
<dbReference type="PANTHER" id="PTHR43065">
    <property type="entry name" value="SENSOR HISTIDINE KINASE"/>
    <property type="match status" value="1"/>
</dbReference>
<keyword evidence="9" id="KW-0812">Transmembrane</keyword>
<feature type="domain" description="PAC" evidence="12">
    <location>
        <begin position="371"/>
        <end position="423"/>
    </location>
</feature>
<dbReference type="Gene3D" id="1.10.287.130">
    <property type="match status" value="1"/>
</dbReference>
<dbReference type="InterPro" id="IPR036890">
    <property type="entry name" value="HATPase_C_sf"/>
</dbReference>
<keyword evidence="5" id="KW-0547">Nucleotide-binding</keyword>
<gene>
    <name evidence="13" type="ORF">LZ012_14785</name>
</gene>
<dbReference type="InterPro" id="IPR035965">
    <property type="entry name" value="PAS-like_dom_sf"/>
</dbReference>
<evidence type="ECO:0000259" key="12">
    <source>
        <dbReference type="PROSITE" id="PS50113"/>
    </source>
</evidence>
<dbReference type="PANTHER" id="PTHR43065:SF10">
    <property type="entry name" value="PEROXIDE STRESS-ACTIVATED HISTIDINE KINASE MAK3"/>
    <property type="match status" value="1"/>
</dbReference>
<dbReference type="Proteomes" id="UP001165384">
    <property type="component" value="Unassembled WGS sequence"/>
</dbReference>
<dbReference type="InterPro" id="IPR036097">
    <property type="entry name" value="HisK_dim/P_sf"/>
</dbReference>
<reference evidence="13" key="1">
    <citation type="submission" date="2022-01" db="EMBL/GenBank/DDBJ databases">
        <authorList>
            <person name="Jo J.-H."/>
            <person name="Im W.-T."/>
        </authorList>
    </citation>
    <scope>NUCLEOTIDE SEQUENCE</scope>
    <source>
        <strain evidence="13">XY25</strain>
    </source>
</reference>
<dbReference type="Pfam" id="PF00989">
    <property type="entry name" value="PAS"/>
    <property type="match status" value="1"/>
</dbReference>
<keyword evidence="4" id="KW-0808">Transferase</keyword>
<dbReference type="SUPFAM" id="SSF55874">
    <property type="entry name" value="ATPase domain of HSP90 chaperone/DNA topoisomerase II/histidine kinase"/>
    <property type="match status" value="1"/>
</dbReference>
<dbReference type="SUPFAM" id="SSF55785">
    <property type="entry name" value="PYP-like sensor domain (PAS domain)"/>
    <property type="match status" value="1"/>
</dbReference>
<dbReference type="InterPro" id="IPR000014">
    <property type="entry name" value="PAS"/>
</dbReference>
<sequence>MKPLIPASPNSSRRIRWLLALPKLGLVLLLLALVSLLWLLHLNEAEEDKAALIKDVLWLEQSLQFHLNSNEEQLQQLALDMGNPLDRRKTFRLRAEHMLKNSPEIAQILWLDTKRQVIDALPNTTPPDQEIESFGPSATSKAFDVAVRLGKPHYSEPFFLEGNRAHIELIMPVYGENRRITSMLALLMPLDTLLANQVPWWFTEKYKVEIIDDNDLLYATKTRIEGKGDQRYVIPFDPPGSGLLLRVTSYRSPDNSLQRILVAAIVLLAAGVFWSLWLVRDLMKKRSQAEEALRAEHAFRAAMEDSLTVGMRARDLEGRVIYVNPAFCKMTGFSPEELVGATPPMPYWAPEQLEESYAMHQTVLAGEAPVDGFEMTFMRKNGERFNALVYEAKLIDGKGNHTGWMASVLDITERKHAEELARQQQEQLQFTSRLVTMGEMASTLAHELNQPLAAIASYNTGCLNLFASENANPSEIRPALEKIGLQAQRAGKIIRRVHDFVRKSEPKRAPCQLGEVIEDCLGFVEAEARKRHVHIESDATPLLPVLADRLMLEQVLLNLIRNAMEAMAKTAEADRLLRIAIDVSGDELRISVSDQGCGIAPEVRDKLFTAFFTTKPDGMGIGLSICRSIIEFHRGRLWAEDNPHSATGSGTIFHFTLPIEAA</sequence>
<dbReference type="InterPro" id="IPR000700">
    <property type="entry name" value="PAS-assoc_C"/>
</dbReference>
<keyword evidence="7" id="KW-0067">ATP-binding</keyword>
<dbReference type="PRINTS" id="PR00344">
    <property type="entry name" value="BCTRLSENSOR"/>
</dbReference>
<evidence type="ECO:0000256" key="8">
    <source>
        <dbReference type="ARBA" id="ARBA00023012"/>
    </source>
</evidence>
<evidence type="ECO:0000256" key="4">
    <source>
        <dbReference type="ARBA" id="ARBA00022679"/>
    </source>
</evidence>
<keyword evidence="3" id="KW-0597">Phosphoprotein</keyword>
<feature type="domain" description="Histidine kinase" evidence="10">
    <location>
        <begin position="443"/>
        <end position="661"/>
    </location>
</feature>
<proteinExistence type="predicted"/>
<dbReference type="Pfam" id="PF00512">
    <property type="entry name" value="HisKA"/>
    <property type="match status" value="1"/>
</dbReference>
<keyword evidence="14" id="KW-1185">Reference proteome</keyword>
<evidence type="ECO:0000313" key="13">
    <source>
        <dbReference type="EMBL" id="MCG2578258.1"/>
    </source>
</evidence>
<evidence type="ECO:0000259" key="10">
    <source>
        <dbReference type="PROSITE" id="PS50109"/>
    </source>
</evidence>
<evidence type="ECO:0000256" key="6">
    <source>
        <dbReference type="ARBA" id="ARBA00022777"/>
    </source>
</evidence>
<dbReference type="InterPro" id="IPR003661">
    <property type="entry name" value="HisK_dim/P_dom"/>
</dbReference>
<evidence type="ECO:0000259" key="11">
    <source>
        <dbReference type="PROSITE" id="PS50112"/>
    </source>
</evidence>
<dbReference type="RefSeq" id="WP_275711591.1">
    <property type="nucleotide sequence ID" value="NZ_JAKLTN010000002.1"/>
</dbReference>
<dbReference type="CDD" id="cd00130">
    <property type="entry name" value="PAS"/>
    <property type="match status" value="1"/>
</dbReference>
<accession>A0ABS9K537</accession>
<dbReference type="SMART" id="SM00388">
    <property type="entry name" value="HisKA"/>
    <property type="match status" value="1"/>
</dbReference>
<evidence type="ECO:0000256" key="2">
    <source>
        <dbReference type="ARBA" id="ARBA00012438"/>
    </source>
</evidence>
<dbReference type="InterPro" id="IPR005467">
    <property type="entry name" value="His_kinase_dom"/>
</dbReference>
<feature type="domain" description="PAS" evidence="11">
    <location>
        <begin position="295"/>
        <end position="367"/>
    </location>
</feature>
<comment type="caution">
    <text evidence="13">The sequence shown here is derived from an EMBL/GenBank/DDBJ whole genome shotgun (WGS) entry which is preliminary data.</text>
</comment>
<dbReference type="InterPro" id="IPR003594">
    <property type="entry name" value="HATPase_dom"/>
</dbReference>
<dbReference type="PROSITE" id="PS50113">
    <property type="entry name" value="PAC"/>
    <property type="match status" value="1"/>
</dbReference>
<evidence type="ECO:0000313" key="14">
    <source>
        <dbReference type="Proteomes" id="UP001165384"/>
    </source>
</evidence>
<dbReference type="CDD" id="cd00082">
    <property type="entry name" value="HisKA"/>
    <property type="match status" value="1"/>
</dbReference>
<keyword evidence="9" id="KW-1133">Transmembrane helix</keyword>
<dbReference type="NCBIfam" id="TIGR00229">
    <property type="entry name" value="sensory_box"/>
    <property type="match status" value="1"/>
</dbReference>
<dbReference type="Pfam" id="PF02518">
    <property type="entry name" value="HATPase_c"/>
    <property type="match status" value="1"/>
</dbReference>
<dbReference type="InterPro" id="IPR013767">
    <property type="entry name" value="PAS_fold"/>
</dbReference>
<dbReference type="InterPro" id="IPR001610">
    <property type="entry name" value="PAC"/>
</dbReference>
<evidence type="ECO:0000256" key="5">
    <source>
        <dbReference type="ARBA" id="ARBA00022741"/>
    </source>
</evidence>
<dbReference type="SMART" id="SM00091">
    <property type="entry name" value="PAS"/>
    <property type="match status" value="1"/>
</dbReference>
<dbReference type="SUPFAM" id="SSF47384">
    <property type="entry name" value="Homodimeric domain of signal transducing histidine kinase"/>
    <property type="match status" value="1"/>
</dbReference>
<dbReference type="Gene3D" id="3.30.450.20">
    <property type="entry name" value="PAS domain"/>
    <property type="match status" value="1"/>
</dbReference>
<evidence type="ECO:0000256" key="1">
    <source>
        <dbReference type="ARBA" id="ARBA00000085"/>
    </source>
</evidence>
<protein>
    <recommendedName>
        <fullName evidence="2">histidine kinase</fullName>
        <ecNumber evidence="2">2.7.13.3</ecNumber>
    </recommendedName>
</protein>